<dbReference type="InterPro" id="IPR003598">
    <property type="entry name" value="Ig_sub2"/>
</dbReference>
<dbReference type="AlphaFoldDB" id="A0A4Z2IC27"/>
<feature type="domain" description="Ig-like" evidence="5">
    <location>
        <begin position="67"/>
        <end position="189"/>
    </location>
</feature>
<keyword evidence="7" id="KW-1185">Reference proteome</keyword>
<evidence type="ECO:0000313" key="6">
    <source>
        <dbReference type="EMBL" id="TNN75537.1"/>
    </source>
</evidence>
<dbReference type="GO" id="GO:0043184">
    <property type="term" value="F:vascular endothelial growth factor receptor 2 binding"/>
    <property type="evidence" value="ECO:0007669"/>
    <property type="project" value="TreeGrafter"/>
</dbReference>
<dbReference type="GO" id="GO:0035020">
    <property type="term" value="P:regulation of Rac protein signal transduction"/>
    <property type="evidence" value="ECO:0007669"/>
    <property type="project" value="TreeGrafter"/>
</dbReference>
<dbReference type="GO" id="GO:0044291">
    <property type="term" value="C:cell-cell contact zone"/>
    <property type="evidence" value="ECO:0007669"/>
    <property type="project" value="TreeGrafter"/>
</dbReference>
<comment type="subcellular location">
    <subcellularLocation>
        <location evidence="1">Membrane</location>
        <topology evidence="1">Single-pass membrane protein</topology>
    </subcellularLocation>
</comment>
<dbReference type="InterPro" id="IPR007110">
    <property type="entry name" value="Ig-like_dom"/>
</dbReference>
<dbReference type="Proteomes" id="UP000314294">
    <property type="component" value="Unassembled WGS sequence"/>
</dbReference>
<keyword evidence="4" id="KW-0812">Transmembrane</keyword>
<dbReference type="SMART" id="SM00408">
    <property type="entry name" value="IGc2"/>
    <property type="match status" value="3"/>
</dbReference>
<evidence type="ECO:0000313" key="7">
    <source>
        <dbReference type="Proteomes" id="UP000314294"/>
    </source>
</evidence>
<evidence type="ECO:0000259" key="5">
    <source>
        <dbReference type="PROSITE" id="PS50835"/>
    </source>
</evidence>
<sequence>MKVVDKGTQFTDRISVSGDGGTGEVVLTINEVELRDEVEFICIIKGLTEGTGEGRTKLRVFVSPELPNIEGVQRGISVNEDGPSKIGTCEVKNGYPRPNITWYRNNTPLRGDHDVVKVLPSITTESSGLFSLKSELSMKVVKEDKDDLFYCEENFPLSNNVLVLDNVTRDHGGVYECTSTDTDTFEEVSGNTSVAVHYLDPAVVIPEDAVVAQGEEITATCNALSSLKTRTSWMKNGKEVSKAHTLVLKDATFDSTGMYVCVVTVLDIKEMETSGTLNVKVEGAPEITPPLDTEIETSLESTVHLSCSFRGFPTPTVTWTTSDGKTLAATSETESEGEVQSSLSLTVTGDLAASCNASNKFGDDSATFNIKAKGNGVVIAVIIVCILLLAILGSALYFLYKKGKICGRSGKQDLTKEKSGRDNIVVEMKSDNTEEAVLLGVNGEKQPLGNQ</sequence>
<evidence type="ECO:0000256" key="3">
    <source>
        <dbReference type="ARBA" id="ARBA00023157"/>
    </source>
</evidence>
<feature type="domain" description="Ig-like" evidence="5">
    <location>
        <begin position="285"/>
        <end position="369"/>
    </location>
</feature>
<dbReference type="SMART" id="SM00409">
    <property type="entry name" value="IG"/>
    <property type="match status" value="3"/>
</dbReference>
<dbReference type="InterPro" id="IPR013162">
    <property type="entry name" value="CD80_C2-set"/>
</dbReference>
<keyword evidence="2 4" id="KW-0472">Membrane</keyword>
<keyword evidence="3" id="KW-1015">Disulfide bond</keyword>
<dbReference type="InterPro" id="IPR013783">
    <property type="entry name" value="Ig-like_fold"/>
</dbReference>
<keyword evidence="4" id="KW-1133">Transmembrane helix</keyword>
<dbReference type="Pfam" id="PF07679">
    <property type="entry name" value="I-set"/>
    <property type="match status" value="1"/>
</dbReference>
<comment type="caution">
    <text evidence="6">The sequence shown here is derived from an EMBL/GenBank/DDBJ whole genome shotgun (WGS) entry which is preliminary data.</text>
</comment>
<organism evidence="6 7">
    <name type="scientific">Liparis tanakae</name>
    <name type="common">Tanaka's snailfish</name>
    <dbReference type="NCBI Taxonomy" id="230148"/>
    <lineage>
        <taxon>Eukaryota</taxon>
        <taxon>Metazoa</taxon>
        <taxon>Chordata</taxon>
        <taxon>Craniata</taxon>
        <taxon>Vertebrata</taxon>
        <taxon>Euteleostomi</taxon>
        <taxon>Actinopterygii</taxon>
        <taxon>Neopterygii</taxon>
        <taxon>Teleostei</taxon>
        <taxon>Neoteleostei</taxon>
        <taxon>Acanthomorphata</taxon>
        <taxon>Eupercaria</taxon>
        <taxon>Perciformes</taxon>
        <taxon>Cottioidei</taxon>
        <taxon>Cottales</taxon>
        <taxon>Liparidae</taxon>
        <taxon>Liparis</taxon>
    </lineage>
</organism>
<dbReference type="InterPro" id="IPR013098">
    <property type="entry name" value="Ig_I-set"/>
</dbReference>
<dbReference type="Pfam" id="PF13895">
    <property type="entry name" value="Ig_2"/>
    <property type="match status" value="1"/>
</dbReference>
<dbReference type="GO" id="GO:0061041">
    <property type="term" value="P:regulation of wound healing"/>
    <property type="evidence" value="ECO:0007669"/>
    <property type="project" value="TreeGrafter"/>
</dbReference>
<dbReference type="InterPro" id="IPR036179">
    <property type="entry name" value="Ig-like_dom_sf"/>
</dbReference>
<accession>A0A4Z2IC27</accession>
<protein>
    <submittedName>
        <fullName evidence="6">Cell surface glycoprotein MUC18</fullName>
    </submittedName>
</protein>
<proteinExistence type="predicted"/>
<dbReference type="PROSITE" id="PS50835">
    <property type="entry name" value="IG_LIKE"/>
    <property type="match status" value="3"/>
</dbReference>
<evidence type="ECO:0000256" key="4">
    <source>
        <dbReference type="SAM" id="Phobius"/>
    </source>
</evidence>
<dbReference type="PANTHER" id="PTHR45889:SF3">
    <property type="entry name" value="CELL ADHESION MOLECULE 4"/>
    <property type="match status" value="1"/>
</dbReference>
<dbReference type="InterPro" id="IPR003599">
    <property type="entry name" value="Ig_sub"/>
</dbReference>
<dbReference type="Gene3D" id="2.60.40.10">
    <property type="entry name" value="Immunoglobulins"/>
    <property type="match status" value="4"/>
</dbReference>
<reference evidence="6 7" key="1">
    <citation type="submission" date="2019-03" db="EMBL/GenBank/DDBJ databases">
        <title>First draft genome of Liparis tanakae, snailfish: a comprehensive survey of snailfish specific genes.</title>
        <authorList>
            <person name="Kim W."/>
            <person name="Song I."/>
            <person name="Jeong J.-H."/>
            <person name="Kim D."/>
            <person name="Kim S."/>
            <person name="Ryu S."/>
            <person name="Song J.Y."/>
            <person name="Lee S.K."/>
        </authorList>
    </citation>
    <scope>NUCLEOTIDE SEQUENCE [LARGE SCALE GENOMIC DNA]</scope>
    <source>
        <tissue evidence="6">Muscle</tissue>
    </source>
</reference>
<gene>
    <name evidence="6" type="primary">Mcam_0</name>
    <name evidence="6" type="ORF">EYF80_014349</name>
</gene>
<feature type="domain" description="Ig-like" evidence="5">
    <location>
        <begin position="201"/>
        <end position="278"/>
    </location>
</feature>
<dbReference type="GO" id="GO:0007156">
    <property type="term" value="P:homophilic cell adhesion via plasma membrane adhesion molecules"/>
    <property type="evidence" value="ECO:0007669"/>
    <property type="project" value="TreeGrafter"/>
</dbReference>
<dbReference type="Pfam" id="PF08205">
    <property type="entry name" value="C2-set_2"/>
    <property type="match status" value="1"/>
</dbReference>
<dbReference type="PANTHER" id="PTHR45889">
    <property type="entry name" value="IG-LIKE DOMAIN-CONTAINING PROTEIN"/>
    <property type="match status" value="1"/>
</dbReference>
<dbReference type="GO" id="GO:0016020">
    <property type="term" value="C:membrane"/>
    <property type="evidence" value="ECO:0007669"/>
    <property type="project" value="UniProtKB-SubCell"/>
</dbReference>
<evidence type="ECO:0000256" key="1">
    <source>
        <dbReference type="ARBA" id="ARBA00004167"/>
    </source>
</evidence>
<dbReference type="EMBL" id="SRLO01000103">
    <property type="protein sequence ID" value="TNN75537.1"/>
    <property type="molecule type" value="Genomic_DNA"/>
</dbReference>
<evidence type="ECO:0000256" key="2">
    <source>
        <dbReference type="ARBA" id="ARBA00023136"/>
    </source>
</evidence>
<name>A0A4Z2IC27_9TELE</name>
<dbReference type="SUPFAM" id="SSF48726">
    <property type="entry name" value="Immunoglobulin"/>
    <property type="match status" value="4"/>
</dbReference>
<feature type="transmembrane region" description="Helical" evidence="4">
    <location>
        <begin position="377"/>
        <end position="400"/>
    </location>
</feature>
<dbReference type="OrthoDB" id="6431884at2759"/>
<dbReference type="CDD" id="cd00096">
    <property type="entry name" value="Ig"/>
    <property type="match status" value="2"/>
</dbReference>